<name>A0A6H2A0Y0_9ZZZZ</name>
<protein>
    <submittedName>
        <fullName evidence="2">Uncharacterized protein</fullName>
    </submittedName>
</protein>
<evidence type="ECO:0000313" key="2">
    <source>
        <dbReference type="EMBL" id="QJA53474.1"/>
    </source>
</evidence>
<dbReference type="EMBL" id="MT145159">
    <property type="protein sequence ID" value="QJI04215.1"/>
    <property type="molecule type" value="Genomic_DNA"/>
</dbReference>
<accession>A0A6H2A0Y0</accession>
<evidence type="ECO:0000313" key="3">
    <source>
        <dbReference type="EMBL" id="QJA60334.1"/>
    </source>
</evidence>
<keyword evidence="1" id="KW-0812">Transmembrane</keyword>
<dbReference type="EMBL" id="MT142484">
    <property type="protein sequence ID" value="QJA82307.1"/>
    <property type="molecule type" value="Genomic_DNA"/>
</dbReference>
<proteinExistence type="predicted"/>
<gene>
    <name evidence="4" type="ORF">MM415A00428_0025</name>
    <name evidence="3" type="ORF">MM415B01127_0011</name>
    <name evidence="2" type="ORF">TM448A03580_0010</name>
    <name evidence="5" type="ORF">TM448B06771_0004</name>
</gene>
<keyword evidence="1" id="KW-0472">Membrane</keyword>
<evidence type="ECO:0000313" key="5">
    <source>
        <dbReference type="EMBL" id="QJI04215.1"/>
    </source>
</evidence>
<reference evidence="2" key="1">
    <citation type="submission" date="2020-03" db="EMBL/GenBank/DDBJ databases">
        <title>The deep terrestrial virosphere.</title>
        <authorList>
            <person name="Holmfeldt K."/>
            <person name="Nilsson E."/>
            <person name="Simone D."/>
            <person name="Lopez-Fernandez M."/>
            <person name="Wu X."/>
            <person name="de Brujin I."/>
            <person name="Lundin D."/>
            <person name="Andersson A."/>
            <person name="Bertilsson S."/>
            <person name="Dopson M."/>
        </authorList>
    </citation>
    <scope>NUCLEOTIDE SEQUENCE</scope>
    <source>
        <strain evidence="4">MM415A00428</strain>
        <strain evidence="3">MM415B01127</strain>
        <strain evidence="2">TM448A03580</strain>
        <strain evidence="5">TM448B06771</strain>
    </source>
</reference>
<keyword evidence="1" id="KW-1133">Transmembrane helix</keyword>
<organism evidence="2">
    <name type="scientific">viral metagenome</name>
    <dbReference type="NCBI Taxonomy" id="1070528"/>
    <lineage>
        <taxon>unclassified sequences</taxon>
        <taxon>metagenomes</taxon>
        <taxon>organismal metagenomes</taxon>
    </lineage>
</organism>
<evidence type="ECO:0000313" key="4">
    <source>
        <dbReference type="EMBL" id="QJA82307.1"/>
    </source>
</evidence>
<feature type="transmembrane region" description="Helical" evidence="1">
    <location>
        <begin position="6"/>
        <end position="23"/>
    </location>
</feature>
<dbReference type="AlphaFoldDB" id="A0A6H2A0Y0"/>
<dbReference type="EMBL" id="MT144424">
    <property type="protein sequence ID" value="QJA53474.1"/>
    <property type="molecule type" value="Genomic_DNA"/>
</dbReference>
<sequence length="114" mass="13051">MIRTLFGVLLVILVVVFITVFITPKKEKYEPSEPPSVSFQEIMEKANQLDNDVYLIIQDLLLRVHALEMKQKQVPAINIYIQAPDSVRIFPINGELIVDSLEAWEAVENKEGKK</sequence>
<dbReference type="EMBL" id="MT141405">
    <property type="protein sequence ID" value="QJA60334.1"/>
    <property type="molecule type" value="Genomic_DNA"/>
</dbReference>
<evidence type="ECO:0000256" key="1">
    <source>
        <dbReference type="SAM" id="Phobius"/>
    </source>
</evidence>